<dbReference type="SUPFAM" id="SSF46785">
    <property type="entry name" value="Winged helix' DNA-binding domain"/>
    <property type="match status" value="1"/>
</dbReference>
<evidence type="ECO:0000313" key="3">
    <source>
        <dbReference type="Proteomes" id="UP000002377"/>
    </source>
</evidence>
<sequence>MPKCRYGRRIPAFVLLFLAQEPAYGLTLFNKMEEQMPHNRADSAAVYRALQELEKMGAVESYWDTSEPGPAKKWYKITRLGRKKLVEFKEDIEMKKKNLEFFLTTFAALPAVDDNDE</sequence>
<name>D5XDZ3_THEPJ</name>
<evidence type="ECO:0000259" key="1">
    <source>
        <dbReference type="Pfam" id="PF03551"/>
    </source>
</evidence>
<dbReference type="PANTHER" id="PTHR33169">
    <property type="entry name" value="PADR-FAMILY TRANSCRIPTIONAL REGULATOR"/>
    <property type="match status" value="1"/>
</dbReference>
<dbReference type="RefSeq" id="WP_013119883.1">
    <property type="nucleotide sequence ID" value="NC_014152.1"/>
</dbReference>
<proteinExistence type="predicted"/>
<dbReference type="EMBL" id="CP002028">
    <property type="protein sequence ID" value="ADG81864.1"/>
    <property type="molecule type" value="Genomic_DNA"/>
</dbReference>
<dbReference type="STRING" id="635013.TherJR_0999"/>
<dbReference type="eggNOG" id="COG1695">
    <property type="taxonomic scope" value="Bacteria"/>
</dbReference>
<gene>
    <name evidence="2" type="ordered locus">TherJR_0999</name>
</gene>
<reference evidence="2 3" key="1">
    <citation type="submission" date="2010-05" db="EMBL/GenBank/DDBJ databases">
        <title>Complete sequence of Thermincola sp. JR.</title>
        <authorList>
            <consortium name="US DOE Joint Genome Institute"/>
            <person name="Lucas S."/>
            <person name="Copeland A."/>
            <person name="Lapidus A."/>
            <person name="Cheng J.-F."/>
            <person name="Bruce D."/>
            <person name="Goodwin L."/>
            <person name="Pitluck S."/>
            <person name="Chertkov O."/>
            <person name="Detter J.C."/>
            <person name="Han C."/>
            <person name="Tapia R."/>
            <person name="Land M."/>
            <person name="Hauser L."/>
            <person name="Kyrpides N."/>
            <person name="Mikhailova N."/>
            <person name="Hazen T.C."/>
            <person name="Woyke T."/>
        </authorList>
    </citation>
    <scope>NUCLEOTIDE SEQUENCE [LARGE SCALE GENOMIC DNA]</scope>
    <source>
        <strain evidence="2 3">JR</strain>
    </source>
</reference>
<dbReference type="Proteomes" id="UP000002377">
    <property type="component" value="Chromosome"/>
</dbReference>
<protein>
    <submittedName>
        <fullName evidence="2">Transcriptional regulator, PadR-like family</fullName>
    </submittedName>
</protein>
<dbReference type="HOGENOM" id="CLU_063440_5_2_9"/>
<dbReference type="Pfam" id="PF03551">
    <property type="entry name" value="PadR"/>
    <property type="match status" value="1"/>
</dbReference>
<feature type="domain" description="Transcription regulator PadR N-terminal" evidence="1">
    <location>
        <begin position="14"/>
        <end position="85"/>
    </location>
</feature>
<organism evidence="2 3">
    <name type="scientific">Thermincola potens (strain JR)</name>
    <dbReference type="NCBI Taxonomy" id="635013"/>
    <lineage>
        <taxon>Bacteria</taxon>
        <taxon>Bacillati</taxon>
        <taxon>Bacillota</taxon>
        <taxon>Clostridia</taxon>
        <taxon>Eubacteriales</taxon>
        <taxon>Thermincolaceae</taxon>
        <taxon>Thermincola</taxon>
    </lineage>
</organism>
<accession>D5XDZ3</accession>
<keyword evidence="3" id="KW-1185">Reference proteome</keyword>
<dbReference type="InterPro" id="IPR005149">
    <property type="entry name" value="Tscrpt_reg_PadR_N"/>
</dbReference>
<dbReference type="KEGG" id="tjr:TherJR_0999"/>
<dbReference type="InterPro" id="IPR036388">
    <property type="entry name" value="WH-like_DNA-bd_sf"/>
</dbReference>
<dbReference type="PANTHER" id="PTHR33169:SF14">
    <property type="entry name" value="TRANSCRIPTIONAL REGULATOR RV3488"/>
    <property type="match status" value="1"/>
</dbReference>
<evidence type="ECO:0000313" key="2">
    <source>
        <dbReference type="EMBL" id="ADG81864.1"/>
    </source>
</evidence>
<dbReference type="OrthoDB" id="9808017at2"/>
<dbReference type="InterPro" id="IPR052509">
    <property type="entry name" value="Metal_resp_DNA-bind_regulator"/>
</dbReference>
<dbReference type="InterPro" id="IPR036390">
    <property type="entry name" value="WH_DNA-bd_sf"/>
</dbReference>
<dbReference type="Gene3D" id="1.10.10.10">
    <property type="entry name" value="Winged helix-like DNA-binding domain superfamily/Winged helix DNA-binding domain"/>
    <property type="match status" value="1"/>
</dbReference>
<dbReference type="AlphaFoldDB" id="D5XDZ3"/>